<dbReference type="Proteomes" id="UP000184295">
    <property type="component" value="Unassembled WGS sequence"/>
</dbReference>
<dbReference type="Gene3D" id="3.20.20.80">
    <property type="entry name" value="Glycosidases"/>
    <property type="match status" value="1"/>
</dbReference>
<dbReference type="RefSeq" id="WP_072790892.1">
    <property type="nucleotide sequence ID" value="NZ_FQUL01000022.1"/>
</dbReference>
<organism evidence="1 2">
    <name type="scientific">Ferrithrix thermotolerans DSM 19514</name>
    <dbReference type="NCBI Taxonomy" id="1121881"/>
    <lineage>
        <taxon>Bacteria</taxon>
        <taxon>Bacillati</taxon>
        <taxon>Actinomycetota</taxon>
        <taxon>Acidimicrobiia</taxon>
        <taxon>Acidimicrobiales</taxon>
        <taxon>Acidimicrobiaceae</taxon>
        <taxon>Ferrithrix</taxon>
    </lineage>
</organism>
<evidence type="ECO:0000313" key="2">
    <source>
        <dbReference type="Proteomes" id="UP000184295"/>
    </source>
</evidence>
<feature type="non-terminal residue" evidence="1">
    <location>
        <position position="1"/>
    </location>
</feature>
<reference evidence="2" key="1">
    <citation type="submission" date="2016-11" db="EMBL/GenBank/DDBJ databases">
        <authorList>
            <person name="Varghese N."/>
            <person name="Submissions S."/>
        </authorList>
    </citation>
    <scope>NUCLEOTIDE SEQUENCE [LARGE SCALE GENOMIC DNA]</scope>
    <source>
        <strain evidence="2">DSM 19514</strain>
    </source>
</reference>
<evidence type="ECO:0008006" key="3">
    <source>
        <dbReference type="Google" id="ProtNLM"/>
    </source>
</evidence>
<gene>
    <name evidence="1" type="ORF">SAMN02745225_01538</name>
</gene>
<sequence length="264" mass="27298">ASTPDGLGYWEVASDGGIFTFGDAGFYGSMGGQTIPAPVVAMASTDVTALVSPGATGYDISNWQCGGYPPQAPLYVVEISGWPYSQTTPTPCLQSEVSWGGPQTQFYIFMGDTVSIPPGAPTPPPCPAGLSSGDCTGWQDGYSQAAAAYNIAQGSSVHSSIWWLDVETSASSWGPSQSQNYEAILGAIAALKADGELVGVYSTYLQWPEIAGANAALPPGTPIWVADWNTTNPTTACTQAIPFGGGMLAQVQTAPTNFDNDVSC</sequence>
<dbReference type="InterPro" id="IPR017853">
    <property type="entry name" value="GH"/>
</dbReference>
<keyword evidence="2" id="KW-1185">Reference proteome</keyword>
<name>A0A1M4W4S7_9ACTN</name>
<proteinExistence type="predicted"/>
<dbReference type="EMBL" id="FQUL01000022">
    <property type="protein sequence ID" value="SHE76155.1"/>
    <property type="molecule type" value="Genomic_DNA"/>
</dbReference>
<dbReference type="SUPFAM" id="SSF51445">
    <property type="entry name" value="(Trans)glycosidases"/>
    <property type="match status" value="1"/>
</dbReference>
<evidence type="ECO:0000313" key="1">
    <source>
        <dbReference type="EMBL" id="SHE76155.1"/>
    </source>
</evidence>
<accession>A0A1M4W4S7</accession>
<dbReference type="AlphaFoldDB" id="A0A1M4W4S7"/>
<protein>
    <recommendedName>
        <fullName evidence="3">DUF1906 domain-containing protein</fullName>
    </recommendedName>
</protein>